<dbReference type="Proteomes" id="UP000028042">
    <property type="component" value="Unassembled WGS sequence"/>
</dbReference>
<dbReference type="InterPro" id="IPR034144">
    <property type="entry name" value="TOPRIM_TopoIII"/>
</dbReference>
<dbReference type="Pfam" id="PF01131">
    <property type="entry name" value="Topoisom_bac"/>
    <property type="match status" value="1"/>
</dbReference>
<reference evidence="12" key="2">
    <citation type="submission" date="2015-10" db="EMBL/GenBank/DDBJ databases">
        <title>Improved Draft Genome Sequence of Clostridium pasteurianum Strain ATCC 6013 (DSM 525) Using a Hybrid Next-Generation Sequencing Approach.</title>
        <authorList>
            <person name="Pyne M.E."/>
            <person name="Utturkar S.M."/>
            <person name="Brown S.D."/>
            <person name="Moo-Young M."/>
            <person name="Chung D.A."/>
            <person name="Chou P.C."/>
        </authorList>
    </citation>
    <scope>NUCLEOTIDE SEQUENCE</scope>
    <source>
        <strain evidence="12">ATCC 6013</strain>
    </source>
</reference>
<gene>
    <name evidence="11" type="primary">topB1</name>
    <name evidence="8" type="synonym">topB</name>
    <name evidence="11" type="ORF">CLPA_c02180</name>
    <name evidence="12" type="ORF">CP6013_02930</name>
</gene>
<feature type="site" description="Interaction with DNA" evidence="8">
    <location>
        <position position="176"/>
    </location>
</feature>
<dbReference type="PROSITE" id="PS00396">
    <property type="entry name" value="TOPO_IA_1"/>
    <property type="match status" value="1"/>
</dbReference>
<comment type="similarity">
    <text evidence="2 8">Belongs to the type IA topoisomerase family.</text>
</comment>
<keyword evidence="5 8" id="KW-0799">Topoisomerase</keyword>
<dbReference type="PROSITE" id="PS52039">
    <property type="entry name" value="TOPO_IA_2"/>
    <property type="match status" value="1"/>
</dbReference>
<feature type="region of interest" description="Interaction with DNA" evidence="8">
    <location>
        <begin position="187"/>
        <end position="192"/>
    </location>
</feature>
<keyword evidence="7 8" id="KW-0413">Isomerase</keyword>
<dbReference type="InterPro" id="IPR006171">
    <property type="entry name" value="TOPRIM_dom"/>
</dbReference>
<keyword evidence="4 8" id="KW-0460">Magnesium</keyword>
<dbReference type="InterPro" id="IPR013497">
    <property type="entry name" value="Topo_IA_cen"/>
</dbReference>
<dbReference type="InterPro" id="IPR003602">
    <property type="entry name" value="Topo_IA_DNA-bd_dom"/>
</dbReference>
<evidence type="ECO:0000256" key="2">
    <source>
        <dbReference type="ARBA" id="ARBA00009446"/>
    </source>
</evidence>
<dbReference type="GeneID" id="93072465"/>
<dbReference type="KEGG" id="cpae:CPAST_c02180"/>
<dbReference type="NCBIfam" id="TIGR01056">
    <property type="entry name" value="topB"/>
    <property type="match status" value="1"/>
</dbReference>
<dbReference type="eggNOG" id="COG0551">
    <property type="taxonomic scope" value="Bacteria"/>
</dbReference>
<accession>A0A0H3J326</accession>
<dbReference type="SUPFAM" id="SSF56712">
    <property type="entry name" value="Prokaryotic type I DNA topoisomerase"/>
    <property type="match status" value="1"/>
</dbReference>
<dbReference type="GO" id="GO:0006281">
    <property type="term" value="P:DNA repair"/>
    <property type="evidence" value="ECO:0007669"/>
    <property type="project" value="TreeGrafter"/>
</dbReference>
<dbReference type="InterPro" id="IPR023406">
    <property type="entry name" value="Topo_IA_AS"/>
</dbReference>
<dbReference type="SMART" id="SM00437">
    <property type="entry name" value="TOP1Ac"/>
    <property type="match status" value="1"/>
</dbReference>
<feature type="binding site" evidence="8">
    <location>
        <position position="9"/>
    </location>
    <ligand>
        <name>Mg(2+)</name>
        <dbReference type="ChEBI" id="CHEBI:18420"/>
        <note>catalytic</note>
    </ligand>
</feature>
<comment type="caution">
    <text evidence="8">Lacks conserved residue(s) required for the propagation of feature annotation.</text>
</comment>
<feature type="active site" description="O-(5'-phospho-DNA)-tyrosine intermediate" evidence="8">
    <location>
        <position position="310"/>
    </location>
</feature>
<keyword evidence="14" id="KW-1185">Reference proteome</keyword>
<dbReference type="GO" id="GO:0006265">
    <property type="term" value="P:DNA topological change"/>
    <property type="evidence" value="ECO:0007669"/>
    <property type="project" value="UniProtKB-UniRule"/>
</dbReference>
<dbReference type="KEGG" id="cpat:CLPA_c02180"/>
<dbReference type="GO" id="GO:0006310">
    <property type="term" value="P:DNA recombination"/>
    <property type="evidence" value="ECO:0007669"/>
    <property type="project" value="TreeGrafter"/>
</dbReference>
<dbReference type="EMBL" id="CP009268">
    <property type="protein sequence ID" value="AJA50306.1"/>
    <property type="molecule type" value="Genomic_DNA"/>
</dbReference>
<dbReference type="InterPro" id="IPR003601">
    <property type="entry name" value="Topo_IA_2"/>
</dbReference>
<dbReference type="NCBIfam" id="NF005829">
    <property type="entry name" value="PRK07726.1"/>
    <property type="match status" value="1"/>
</dbReference>
<dbReference type="Gene3D" id="2.70.20.10">
    <property type="entry name" value="Topoisomerase I, domain 3"/>
    <property type="match status" value="1"/>
</dbReference>
<dbReference type="InterPro" id="IPR013825">
    <property type="entry name" value="Topo_IA_cen_sub2"/>
</dbReference>
<dbReference type="GO" id="GO:0003917">
    <property type="term" value="F:DNA topoisomerase type I (single strand cut, ATP-independent) activity"/>
    <property type="evidence" value="ECO:0007669"/>
    <property type="project" value="UniProtKB-UniRule"/>
</dbReference>
<proteinExistence type="inferred from homology"/>
<evidence type="ECO:0000256" key="7">
    <source>
        <dbReference type="ARBA" id="ARBA00023235"/>
    </source>
</evidence>
<organism evidence="11 14">
    <name type="scientific">Clostridium pasteurianum DSM 525 = ATCC 6013</name>
    <dbReference type="NCBI Taxonomy" id="1262449"/>
    <lineage>
        <taxon>Bacteria</taxon>
        <taxon>Bacillati</taxon>
        <taxon>Bacillota</taxon>
        <taxon>Clostridia</taxon>
        <taxon>Eubacteriales</taxon>
        <taxon>Clostridiaceae</taxon>
        <taxon>Clostridium</taxon>
    </lineage>
</organism>
<evidence type="ECO:0000256" key="4">
    <source>
        <dbReference type="ARBA" id="ARBA00022842"/>
    </source>
</evidence>
<feature type="site" description="Interaction with DNA" evidence="8">
    <location>
        <position position="61"/>
    </location>
</feature>
<reference evidence="12 13" key="3">
    <citation type="journal article" name="Genome Announc.">
        <title>Improved Draft Genome Sequence of Clostridium pasteurianum Strain ATCC 6013 (DSM 525) Using a Hybrid Next-Generation Sequencing Approach.</title>
        <authorList>
            <person name="Pyne M.E."/>
            <person name="Utturkar S."/>
            <person name="Brown S.D."/>
            <person name="Moo-Young M."/>
            <person name="Chung D.A."/>
            <person name="Chou C.P."/>
        </authorList>
    </citation>
    <scope>NUCLEOTIDE SEQUENCE [LARGE SCALE GENOMIC DNA]</scope>
    <source>
        <strain evidence="12 13">ATCC 6013</strain>
    </source>
</reference>
<evidence type="ECO:0000256" key="8">
    <source>
        <dbReference type="HAMAP-Rule" id="MF_00953"/>
    </source>
</evidence>
<comment type="function">
    <text evidence="8">Releases the supercoiling and torsional tension of DNA, which is introduced during the DNA replication and transcription, by transiently cleaving and rejoining one strand of the DNA duplex. Introduces a single-strand break via transesterification at a target site in duplex DNA. The scissile phosphodiester is attacked by the catalytic tyrosine of the enzyme, resulting in the formation of a DNA-(5'-phosphotyrosyl)-enzyme intermediate and the expulsion of a 3'-OH DNA strand. The free DNA strand then undergoes passage around the unbroken strand, thus removing DNA supercoils. Finally, in the religation step, the DNA 3'-OH attacks the covalent intermediate to expel the active-site tyrosine and restore the DNA phosphodiester backbone.</text>
</comment>
<dbReference type="eggNOG" id="COG0550">
    <property type="taxonomic scope" value="Bacteria"/>
</dbReference>
<comment type="catalytic activity">
    <reaction evidence="1 8">
        <text>ATP-independent breakage of single-stranded DNA, followed by passage and rejoining.</text>
        <dbReference type="EC" id="5.6.2.1"/>
    </reaction>
</comment>
<protein>
    <recommendedName>
        <fullName evidence="8">DNA topoisomerase 3</fullName>
        <ecNumber evidence="8">5.6.2.1</ecNumber>
    </recommendedName>
    <alternativeName>
        <fullName evidence="8">DNA topoisomerase III</fullName>
    </alternativeName>
</protein>
<keyword evidence="6 8" id="KW-0238">DNA-binding</keyword>
<dbReference type="InterPro" id="IPR013826">
    <property type="entry name" value="Topo_IA_cen_sub3"/>
</dbReference>
<dbReference type="SMART" id="SM00436">
    <property type="entry name" value="TOP1Bc"/>
    <property type="match status" value="1"/>
</dbReference>
<dbReference type="InterPro" id="IPR013824">
    <property type="entry name" value="Topo_IA_cen_sub1"/>
</dbReference>
<dbReference type="Gene3D" id="1.10.460.10">
    <property type="entry name" value="Topoisomerase I, domain 2"/>
    <property type="match status" value="1"/>
</dbReference>
<feature type="site" description="Interaction with DNA" evidence="8">
    <location>
        <position position="168"/>
    </location>
</feature>
<dbReference type="InterPro" id="IPR005738">
    <property type="entry name" value="TopoIII"/>
</dbReference>
<dbReference type="InterPro" id="IPR023405">
    <property type="entry name" value="Topo_IA_core_domain"/>
</dbReference>
<dbReference type="CDD" id="cd00186">
    <property type="entry name" value="TOP1Ac"/>
    <property type="match status" value="1"/>
</dbReference>
<evidence type="ECO:0000259" key="10">
    <source>
        <dbReference type="PROSITE" id="PS52039"/>
    </source>
</evidence>
<feature type="binding site" evidence="8">
    <location>
        <position position="105"/>
    </location>
    <ligand>
        <name>Mg(2+)</name>
        <dbReference type="ChEBI" id="CHEBI:18420"/>
        <note>catalytic</note>
    </ligand>
</feature>
<dbReference type="RefSeq" id="WP_003440585.1">
    <property type="nucleotide sequence ID" value="NZ_ANZB01000001.1"/>
</dbReference>
<evidence type="ECO:0000313" key="11">
    <source>
        <dbReference type="EMBL" id="AJA50306.1"/>
    </source>
</evidence>
<reference evidence="11 14" key="1">
    <citation type="journal article" date="2015" name="Genome Announc.">
        <title>Complete Genome Sequence of the Nitrogen-Fixing and Solvent-Producing Clostridium pasteurianum DSM 525.</title>
        <authorList>
            <person name="Poehlein A."/>
            <person name="Grosse-Honebrink A."/>
            <person name="Zhang Y."/>
            <person name="Minton N.P."/>
            <person name="Daniel R."/>
        </authorList>
    </citation>
    <scope>NUCLEOTIDE SEQUENCE [LARGE SCALE GENOMIC DNA]</scope>
    <source>
        <strain evidence="11">DSM 525</strain>
        <strain evidence="14">DSM 525 / ATCC 6013</strain>
    </source>
</reference>
<dbReference type="HAMAP" id="MF_00953">
    <property type="entry name" value="Topoisom_3_prok"/>
    <property type="match status" value="1"/>
</dbReference>
<dbReference type="GO" id="GO:0000287">
    <property type="term" value="F:magnesium ion binding"/>
    <property type="evidence" value="ECO:0007669"/>
    <property type="project" value="UniProtKB-UniRule"/>
</dbReference>
<dbReference type="Gene3D" id="3.40.50.140">
    <property type="match status" value="1"/>
</dbReference>
<dbReference type="Pfam" id="PF01751">
    <property type="entry name" value="Toprim"/>
    <property type="match status" value="1"/>
</dbReference>
<dbReference type="Proteomes" id="UP000030905">
    <property type="component" value="Chromosome"/>
</dbReference>
<dbReference type="PANTHER" id="PTHR11390:SF21">
    <property type="entry name" value="DNA TOPOISOMERASE 3-ALPHA"/>
    <property type="match status" value="1"/>
</dbReference>
<dbReference type="PANTHER" id="PTHR11390">
    <property type="entry name" value="PROKARYOTIC DNA TOPOISOMERASE"/>
    <property type="match status" value="1"/>
</dbReference>
<comment type="cofactor">
    <cofactor evidence="8">
        <name>Mg(2+)</name>
        <dbReference type="ChEBI" id="CHEBI:18420"/>
    </cofactor>
</comment>
<dbReference type="PRINTS" id="PR00417">
    <property type="entry name" value="PRTPISMRASEI"/>
</dbReference>
<evidence type="ECO:0000256" key="1">
    <source>
        <dbReference type="ARBA" id="ARBA00000213"/>
    </source>
</evidence>
<feature type="domain" description="Topo IA-type catalytic" evidence="10">
    <location>
        <begin position="153"/>
        <end position="594"/>
    </location>
</feature>
<evidence type="ECO:0000256" key="3">
    <source>
        <dbReference type="ARBA" id="ARBA00022723"/>
    </source>
</evidence>
<dbReference type="EC" id="5.6.2.1" evidence="8"/>
<evidence type="ECO:0000313" key="13">
    <source>
        <dbReference type="Proteomes" id="UP000028042"/>
    </source>
</evidence>
<dbReference type="EMBL" id="JPGY02000001">
    <property type="protein sequence ID" value="KRU13682.1"/>
    <property type="molecule type" value="Genomic_DNA"/>
</dbReference>
<evidence type="ECO:0000256" key="6">
    <source>
        <dbReference type="ARBA" id="ARBA00023125"/>
    </source>
</evidence>
<evidence type="ECO:0000256" key="5">
    <source>
        <dbReference type="ARBA" id="ARBA00023029"/>
    </source>
</evidence>
<evidence type="ECO:0000259" key="9">
    <source>
        <dbReference type="PROSITE" id="PS50880"/>
    </source>
</evidence>
<dbReference type="PATRIC" id="fig|1262449.3.peg.106"/>
<dbReference type="GO" id="GO:0043597">
    <property type="term" value="C:cytoplasmic replication fork"/>
    <property type="evidence" value="ECO:0007669"/>
    <property type="project" value="TreeGrafter"/>
</dbReference>
<feature type="domain" description="Toprim" evidence="9">
    <location>
        <begin position="3"/>
        <end position="136"/>
    </location>
</feature>
<dbReference type="AlphaFoldDB" id="A0A0H3J326"/>
<dbReference type="GO" id="GO:0003677">
    <property type="term" value="F:DNA binding"/>
    <property type="evidence" value="ECO:0007669"/>
    <property type="project" value="UniProtKB-KW"/>
</dbReference>
<feature type="site" description="Interaction with DNA" evidence="8">
    <location>
        <position position="312"/>
    </location>
</feature>
<keyword evidence="3 8" id="KW-0479">Metal-binding</keyword>
<evidence type="ECO:0000313" key="12">
    <source>
        <dbReference type="EMBL" id="KRU13682.1"/>
    </source>
</evidence>
<dbReference type="CDD" id="cd03362">
    <property type="entry name" value="TOPRIM_TopoIA_TopoIII"/>
    <property type="match status" value="1"/>
</dbReference>
<evidence type="ECO:0000313" key="14">
    <source>
        <dbReference type="Proteomes" id="UP000030905"/>
    </source>
</evidence>
<dbReference type="PROSITE" id="PS50880">
    <property type="entry name" value="TOPRIM"/>
    <property type="match status" value="1"/>
</dbReference>
<dbReference type="SMART" id="SM00493">
    <property type="entry name" value="TOPRIM"/>
    <property type="match status" value="1"/>
</dbReference>
<dbReference type="Gene3D" id="1.10.290.10">
    <property type="entry name" value="Topoisomerase I, domain 4"/>
    <property type="match status" value="1"/>
</dbReference>
<dbReference type="InterPro" id="IPR000380">
    <property type="entry name" value="Topo_IA"/>
</dbReference>
<name>A0A0H3J326_CLOPA</name>
<sequence>MNKTLVLAEKPSVGRDIARVLNCSKKGSGFIEGSKYIVTWALGHLVTLADPEAYDERYKTWRIEDLPMMPNHLKLVVIKQSGKQFNAVKTQMNRKDVDEIVIATDAGREGELVARWIIEKAHVKKPLKRLWISSVTDKAIRDGFNKLKNARDYENLYASAVARSEADWFVGMNATRALTCKFNAQLSCGRVQTPTVAIIARREEEIKNFKPKDFYGITAEANRLKLSWQDSNSKSFRTFDREKVNKILTSIRNKDATVIEVDKTHKKNYAPQLYDLTELQRDANKIFGYSAKETLSLMQRLYESHKVLTYPRTDSRYISSDVVDTLKDRVRACGVGPYSKLTVRVLKNPIKGSKHFVDNSKVSDHHAIIPTEQSVALSSLSDKERKIYDLVVKRFLAVLYPPFEYEQTTIKAKIGEELFIAKGKIIKSQGFKEVYENNFQEEHSEDDISEQMLPNINKDDVLKVSKIVDTRGKTKPPALFNEGTLLSAMENPAKYMNNESKDLIKTIGETGGLGTVATRADIIEKLFNTFLIEKKGKDIHITSKGKQLLELVPKGLKSPTLTAKWEQKLSAISKGSLNKNTFINEMKNYSKEIVNEIKNSEEKFKHDNMTRVKCPECGKYMLEVNGKKGKMLICQDRECGYRKGIARVTNARCPECHKKLELRGQGEGQIFVCSCGYREKLSAFNERKKKDNTKLSKKDVSRYMKQQNKQNDEPINSALAEALAKLKLK</sequence>